<reference evidence="1" key="1">
    <citation type="submission" date="2022-11" db="EMBL/GenBank/DDBJ databases">
        <title>Chromosomal genome sequence assembly and mating type (MAT) locus characterization of the leprose asexual lichenized fungus Lepraria neglecta (Nyl.) Erichsen.</title>
        <authorList>
            <person name="Allen J.L."/>
            <person name="Pfeffer B."/>
        </authorList>
    </citation>
    <scope>NUCLEOTIDE SEQUENCE</scope>
    <source>
        <strain evidence="1">Allen 5258</strain>
    </source>
</reference>
<evidence type="ECO:0000313" key="1">
    <source>
        <dbReference type="EMBL" id="KAK3175341.1"/>
    </source>
</evidence>
<name>A0AAD9ZBU2_9LECA</name>
<dbReference type="EMBL" id="JASNWA010000006">
    <property type="protein sequence ID" value="KAK3175341.1"/>
    <property type="molecule type" value="Genomic_DNA"/>
</dbReference>
<keyword evidence="2" id="KW-1185">Reference proteome</keyword>
<protein>
    <submittedName>
        <fullName evidence="1">Uncharacterized protein</fullName>
    </submittedName>
</protein>
<comment type="caution">
    <text evidence="1">The sequence shown here is derived from an EMBL/GenBank/DDBJ whole genome shotgun (WGS) entry which is preliminary data.</text>
</comment>
<dbReference type="AlphaFoldDB" id="A0AAD9ZBU2"/>
<accession>A0AAD9ZBU2</accession>
<sequence length="253" mass="27055">MPAPNREVFNSTHGKMLRFIPGREPGSADYQSRFAANKTSGSRRSSSVRNPFISFAQASISSIDTAADPCSTETCSHVSLGDTRLNYGDTNPADAIHRIWDICHEGSCDNTAYSVDTSVIGRVGPNTTALGRTLSLIAQGQYNGWDERVNFVNAIVAVASQDQKWTEASWHHTGGIHGEGDFDDTLWQGHQTSFIGVNRLVNGNLQAFMQVQVVMDPTSSGWCRANAGTTAAITAAVNPIAGGVFGLVGIFCA</sequence>
<evidence type="ECO:0000313" key="2">
    <source>
        <dbReference type="Proteomes" id="UP001276659"/>
    </source>
</evidence>
<dbReference type="Proteomes" id="UP001276659">
    <property type="component" value="Unassembled WGS sequence"/>
</dbReference>
<gene>
    <name evidence="1" type="ORF">OEA41_002588</name>
</gene>
<proteinExistence type="predicted"/>
<organism evidence="1 2">
    <name type="scientific">Lepraria neglecta</name>
    <dbReference type="NCBI Taxonomy" id="209136"/>
    <lineage>
        <taxon>Eukaryota</taxon>
        <taxon>Fungi</taxon>
        <taxon>Dikarya</taxon>
        <taxon>Ascomycota</taxon>
        <taxon>Pezizomycotina</taxon>
        <taxon>Lecanoromycetes</taxon>
        <taxon>OSLEUM clade</taxon>
        <taxon>Lecanoromycetidae</taxon>
        <taxon>Lecanorales</taxon>
        <taxon>Lecanorineae</taxon>
        <taxon>Stereocaulaceae</taxon>
        <taxon>Lepraria</taxon>
    </lineage>
</organism>